<dbReference type="InterPro" id="IPR014026">
    <property type="entry name" value="UDP-Glc/GDP-Man_DH_dimer"/>
</dbReference>
<protein>
    <submittedName>
        <fullName evidence="6">UDP-N-acetyl-D-mannosaminuronic acid dehydrogenase</fullName>
    </submittedName>
</protein>
<dbReference type="InterPro" id="IPR008927">
    <property type="entry name" value="6-PGluconate_DH-like_C_sf"/>
</dbReference>
<sequence>MRFVSDSPRVAVIGFGYVGSCLGVTLAELGVPVVAVDDDASLVERLRAGECPIPEPGLAEALGRVRDTGLLTFTTDHDAVRDADVVVITVGTPVDEDGALLTGALEQACVQVAARIRPGCLVILKSTVSPGTTTNLVIPLLEGSGLRAERDFGLSFCPERLAEGAALAQLRTLPIIVGGRGPASTAATVRFWADTLGTATHPLPSPEAAEVAKLATNWWIDANIAIANEVAQLCAAFDVDVLDVLGATNQLPKGDRHVNILLPSIGVGGSCLVKDPWMVWRAARDRGVELRTVPVSRGVNDGMPEHTARLIGAELAGLGVPPAGAVVAVLGVSFKNDTGDLRNTPVAGVVEALRAQGCAVRLFDPLADAEEVRARFGIRPTATLEDAVDGAHCVAVLAGHRPFHDLDLAVLRARAAHPCLVFDGRRYFPKADIEEMRRLGLRYRGIGR</sequence>
<accession>A0ABT1JE67</accession>
<dbReference type="InterPro" id="IPR036220">
    <property type="entry name" value="UDP-Glc/GDP-Man_DH_C_sf"/>
</dbReference>
<evidence type="ECO:0000256" key="2">
    <source>
        <dbReference type="ARBA" id="ARBA00023002"/>
    </source>
</evidence>
<dbReference type="SUPFAM" id="SSF52413">
    <property type="entry name" value="UDP-glucose/GDP-mannose dehydrogenase C-terminal domain"/>
    <property type="match status" value="1"/>
</dbReference>
<keyword evidence="3" id="KW-0520">NAD</keyword>
<dbReference type="InterPro" id="IPR001732">
    <property type="entry name" value="UDP-Glc/GDP-Man_DH_N"/>
</dbReference>
<reference evidence="6 7" key="1">
    <citation type="submission" date="2022-06" db="EMBL/GenBank/DDBJ databases">
        <title>Genomic Encyclopedia of Type Strains, Phase I: the one thousand microbial genomes (KMG-I) project.</title>
        <authorList>
            <person name="Kyrpides N."/>
        </authorList>
    </citation>
    <scope>NUCLEOTIDE SEQUENCE [LARGE SCALE GENOMIC DNA]</scope>
    <source>
        <strain evidence="6 7">DSM 43889</strain>
    </source>
</reference>
<evidence type="ECO:0000313" key="7">
    <source>
        <dbReference type="Proteomes" id="UP000791080"/>
    </source>
</evidence>
<proteinExistence type="inferred from homology"/>
<dbReference type="Pfam" id="PF03721">
    <property type="entry name" value="UDPG_MGDP_dh_N"/>
    <property type="match status" value="1"/>
</dbReference>
<evidence type="ECO:0000256" key="1">
    <source>
        <dbReference type="ARBA" id="ARBA00006601"/>
    </source>
</evidence>
<dbReference type="InterPro" id="IPR017476">
    <property type="entry name" value="UDP-Glc/GDP-Man"/>
</dbReference>
<dbReference type="PANTHER" id="PTHR43491:SF2">
    <property type="entry name" value="UDP-N-ACETYL-D-MANNOSAMINE DEHYDROGENASE"/>
    <property type="match status" value="1"/>
</dbReference>
<dbReference type="PANTHER" id="PTHR43491">
    <property type="entry name" value="UDP-N-ACETYL-D-MANNOSAMINE DEHYDROGENASE"/>
    <property type="match status" value="1"/>
</dbReference>
<name>A0ABT1JE67_ACTCY</name>
<dbReference type="Proteomes" id="UP000791080">
    <property type="component" value="Unassembled WGS sequence"/>
</dbReference>
<dbReference type="PIRSF" id="PIRSF000124">
    <property type="entry name" value="UDPglc_GDPman_dh"/>
    <property type="match status" value="1"/>
</dbReference>
<comment type="similarity">
    <text evidence="1 4">Belongs to the UDP-glucose/GDP-mannose dehydrogenase family.</text>
</comment>
<comment type="caution">
    <text evidence="6">The sequence shown here is derived from an EMBL/GenBank/DDBJ whole genome shotgun (WGS) entry which is preliminary data.</text>
</comment>
<keyword evidence="7" id="KW-1185">Reference proteome</keyword>
<feature type="domain" description="UDP-glucose/GDP-mannose dehydrogenase C-terminal" evidence="5">
    <location>
        <begin position="328"/>
        <end position="430"/>
    </location>
</feature>
<keyword evidence="2" id="KW-0560">Oxidoreductase</keyword>
<gene>
    <name evidence="6" type="ORF">G443_001059</name>
</gene>
<dbReference type="InterPro" id="IPR014027">
    <property type="entry name" value="UDP-Glc/GDP-Man_DH_C"/>
</dbReference>
<dbReference type="InterPro" id="IPR028359">
    <property type="entry name" value="UDP_ManNAc/GlcNAc_DH"/>
</dbReference>
<dbReference type="SMART" id="SM00984">
    <property type="entry name" value="UDPG_MGDP_dh_C"/>
    <property type="match status" value="1"/>
</dbReference>
<evidence type="ECO:0000313" key="6">
    <source>
        <dbReference type="EMBL" id="MCP2330789.1"/>
    </source>
</evidence>
<dbReference type="NCBIfam" id="TIGR03026">
    <property type="entry name" value="NDP-sugDHase"/>
    <property type="match status" value="1"/>
</dbReference>
<dbReference type="PIRSF" id="PIRSF500136">
    <property type="entry name" value="UDP_ManNAc_DH"/>
    <property type="match status" value="1"/>
</dbReference>
<dbReference type="RefSeq" id="WP_026420242.1">
    <property type="nucleotide sequence ID" value="NZ_AUBJ02000001.1"/>
</dbReference>
<organism evidence="6 7">
    <name type="scientific">Actinoalloteichus caeruleus DSM 43889</name>
    <dbReference type="NCBI Taxonomy" id="1120930"/>
    <lineage>
        <taxon>Bacteria</taxon>
        <taxon>Bacillati</taxon>
        <taxon>Actinomycetota</taxon>
        <taxon>Actinomycetes</taxon>
        <taxon>Pseudonocardiales</taxon>
        <taxon>Pseudonocardiaceae</taxon>
        <taxon>Actinoalloteichus</taxon>
        <taxon>Actinoalloteichus cyanogriseus</taxon>
    </lineage>
</organism>
<dbReference type="SUPFAM" id="SSF48179">
    <property type="entry name" value="6-phosphogluconate dehydrogenase C-terminal domain-like"/>
    <property type="match status" value="1"/>
</dbReference>
<evidence type="ECO:0000259" key="5">
    <source>
        <dbReference type="SMART" id="SM00984"/>
    </source>
</evidence>
<dbReference type="Pfam" id="PF00984">
    <property type="entry name" value="UDPG_MGDP_dh"/>
    <property type="match status" value="1"/>
</dbReference>
<evidence type="ECO:0000256" key="4">
    <source>
        <dbReference type="PIRNR" id="PIRNR000124"/>
    </source>
</evidence>
<dbReference type="Gene3D" id="3.40.50.720">
    <property type="entry name" value="NAD(P)-binding Rossmann-like Domain"/>
    <property type="match status" value="2"/>
</dbReference>
<dbReference type="Pfam" id="PF03720">
    <property type="entry name" value="UDPG_MGDP_dh_C"/>
    <property type="match status" value="1"/>
</dbReference>
<dbReference type="SUPFAM" id="SSF51735">
    <property type="entry name" value="NAD(P)-binding Rossmann-fold domains"/>
    <property type="match status" value="1"/>
</dbReference>
<evidence type="ECO:0000256" key="3">
    <source>
        <dbReference type="ARBA" id="ARBA00023027"/>
    </source>
</evidence>
<dbReference type="InterPro" id="IPR036291">
    <property type="entry name" value="NAD(P)-bd_dom_sf"/>
</dbReference>
<dbReference type="EMBL" id="AUBJ02000001">
    <property type="protein sequence ID" value="MCP2330789.1"/>
    <property type="molecule type" value="Genomic_DNA"/>
</dbReference>